<evidence type="ECO:0000313" key="1">
    <source>
        <dbReference type="EMBL" id="WUQ12670.1"/>
    </source>
</evidence>
<accession>A0ABZ1T9X3</accession>
<keyword evidence="2" id="KW-1185">Reference proteome</keyword>
<dbReference type="EMBL" id="CP108090">
    <property type="protein sequence ID" value="WUQ12670.1"/>
    <property type="molecule type" value="Genomic_DNA"/>
</dbReference>
<evidence type="ECO:0000313" key="2">
    <source>
        <dbReference type="Proteomes" id="UP001432039"/>
    </source>
</evidence>
<proteinExistence type="predicted"/>
<dbReference type="RefSeq" id="WP_328961871.1">
    <property type="nucleotide sequence ID" value="NZ_CP108090.1"/>
</dbReference>
<protein>
    <submittedName>
        <fullName evidence="1">Uncharacterized protein</fullName>
    </submittedName>
</protein>
<name>A0ABZ1T9X3_STRVG</name>
<dbReference type="Proteomes" id="UP001432039">
    <property type="component" value="Chromosome"/>
</dbReference>
<gene>
    <name evidence="1" type="ORF">OG517_15190</name>
</gene>
<organism evidence="1 2">
    <name type="scientific">Streptomyces virginiae</name>
    <name type="common">Streptomyces cinnamonensis</name>
    <dbReference type="NCBI Taxonomy" id="1961"/>
    <lineage>
        <taxon>Bacteria</taxon>
        <taxon>Bacillati</taxon>
        <taxon>Actinomycetota</taxon>
        <taxon>Actinomycetes</taxon>
        <taxon>Kitasatosporales</taxon>
        <taxon>Streptomycetaceae</taxon>
        <taxon>Streptomyces</taxon>
    </lineage>
</organism>
<sequence>MIGEPELDGEWGPAAPAEVVEGVVEPAPVRVRVRAWPWRWVAATVVATSALWAGGLYAFGERAVEPEIRYRVTDDLCGQFRAPALEGLLGGLADASPEAGIRHPALDWASCSRNGDRPAVTGGVYVMATVELHKKTDPAPEFTADPPAGLFHAADGDGWESVPGLGEEALVSRAGGGGGLTLRVRDGGAVFSVSVVVFPVTGQDGADPRAEPLPDPDREAVVAAAVEDARALMTALRTS</sequence>
<reference evidence="1" key="1">
    <citation type="submission" date="2022-10" db="EMBL/GenBank/DDBJ databases">
        <title>The complete genomes of actinobacterial strains from the NBC collection.</title>
        <authorList>
            <person name="Joergensen T.S."/>
            <person name="Alvarez Arevalo M."/>
            <person name="Sterndorff E.B."/>
            <person name="Faurdal D."/>
            <person name="Vuksanovic O."/>
            <person name="Mourched A.-S."/>
            <person name="Charusanti P."/>
            <person name="Shaw S."/>
            <person name="Blin K."/>
            <person name="Weber T."/>
        </authorList>
    </citation>
    <scope>NUCLEOTIDE SEQUENCE</scope>
    <source>
        <strain evidence="1">NBC_00248</strain>
    </source>
</reference>